<dbReference type="Pfam" id="PF00564">
    <property type="entry name" value="PB1"/>
    <property type="match status" value="1"/>
</dbReference>
<sequence length="169" mass="19728">MASKKVIAICQSGGDFELGKEDSMSYKGGEAYAVDLDEQSQLIQFKQELAEMFQYNVDSMLVKYFLPGNRNTLITISREKDLQRMVNFYEDSSQVEVFILYKEGAARDVVNTPIIRYLQSYTFLIILCNAYIQTNPEFWKRQIQRYDHMKVDFTGKIHIHTNVASPYYK</sequence>
<reference evidence="2" key="1">
    <citation type="submission" date="2023-02" db="EMBL/GenBank/DDBJ databases">
        <title>Genome of toxic invasive species Heracleum sosnowskyi carries increased number of genes despite the absence of recent whole-genome duplications.</title>
        <authorList>
            <person name="Schelkunov M."/>
            <person name="Shtratnikova V."/>
            <person name="Makarenko M."/>
            <person name="Klepikova A."/>
            <person name="Omelchenko D."/>
            <person name="Novikova G."/>
            <person name="Obukhova E."/>
            <person name="Bogdanov V."/>
            <person name="Penin A."/>
            <person name="Logacheva M."/>
        </authorList>
    </citation>
    <scope>NUCLEOTIDE SEQUENCE</scope>
    <source>
        <strain evidence="2">Hsosn_3</strain>
        <tissue evidence="2">Leaf</tissue>
    </source>
</reference>
<dbReference type="InterPro" id="IPR000270">
    <property type="entry name" value="PB1_dom"/>
</dbReference>
<name>A0AAD8H538_9APIA</name>
<feature type="domain" description="PB1" evidence="1">
    <location>
        <begin position="19"/>
        <end position="100"/>
    </location>
</feature>
<proteinExistence type="predicted"/>
<dbReference type="EMBL" id="JAUIZM010000010">
    <property type="protein sequence ID" value="KAK1359800.1"/>
    <property type="molecule type" value="Genomic_DNA"/>
</dbReference>
<comment type="caution">
    <text evidence="2">The sequence shown here is derived from an EMBL/GenBank/DDBJ whole genome shotgun (WGS) entry which is preliminary data.</text>
</comment>
<dbReference type="SUPFAM" id="SSF54277">
    <property type="entry name" value="CAD &amp; PB1 domains"/>
    <property type="match status" value="1"/>
</dbReference>
<reference evidence="2" key="2">
    <citation type="submission" date="2023-05" db="EMBL/GenBank/DDBJ databases">
        <authorList>
            <person name="Schelkunov M.I."/>
        </authorList>
    </citation>
    <scope>NUCLEOTIDE SEQUENCE</scope>
    <source>
        <strain evidence="2">Hsosn_3</strain>
        <tissue evidence="2">Leaf</tissue>
    </source>
</reference>
<dbReference type="AlphaFoldDB" id="A0AAD8H538"/>
<dbReference type="Proteomes" id="UP001237642">
    <property type="component" value="Unassembled WGS sequence"/>
</dbReference>
<evidence type="ECO:0000313" key="2">
    <source>
        <dbReference type="EMBL" id="KAK1359800.1"/>
    </source>
</evidence>
<keyword evidence="3" id="KW-1185">Reference proteome</keyword>
<protein>
    <submittedName>
        <fullName evidence="2">PB1 domain-containing protein</fullName>
    </submittedName>
</protein>
<organism evidence="2 3">
    <name type="scientific">Heracleum sosnowskyi</name>
    <dbReference type="NCBI Taxonomy" id="360622"/>
    <lineage>
        <taxon>Eukaryota</taxon>
        <taxon>Viridiplantae</taxon>
        <taxon>Streptophyta</taxon>
        <taxon>Embryophyta</taxon>
        <taxon>Tracheophyta</taxon>
        <taxon>Spermatophyta</taxon>
        <taxon>Magnoliopsida</taxon>
        <taxon>eudicotyledons</taxon>
        <taxon>Gunneridae</taxon>
        <taxon>Pentapetalae</taxon>
        <taxon>asterids</taxon>
        <taxon>campanulids</taxon>
        <taxon>Apiales</taxon>
        <taxon>Apiaceae</taxon>
        <taxon>Apioideae</taxon>
        <taxon>apioid superclade</taxon>
        <taxon>Tordylieae</taxon>
        <taxon>Tordyliinae</taxon>
        <taxon>Heracleum</taxon>
    </lineage>
</organism>
<dbReference type="SMART" id="SM00666">
    <property type="entry name" value="PB1"/>
    <property type="match status" value="1"/>
</dbReference>
<evidence type="ECO:0000259" key="1">
    <source>
        <dbReference type="SMART" id="SM00666"/>
    </source>
</evidence>
<accession>A0AAD8H538</accession>
<evidence type="ECO:0000313" key="3">
    <source>
        <dbReference type="Proteomes" id="UP001237642"/>
    </source>
</evidence>
<gene>
    <name evidence="2" type="ORF">POM88_044274</name>
</gene>